<keyword evidence="2" id="KW-1185">Reference proteome</keyword>
<evidence type="ECO:0000313" key="1">
    <source>
        <dbReference type="EMBL" id="KAB7791440.1"/>
    </source>
</evidence>
<reference evidence="1 2" key="1">
    <citation type="submission" date="2019-09" db="EMBL/GenBank/DDBJ databases">
        <title>Characterization of the phylogenetic diversity of two novel species belonging to the genus Bifidobacterium: Bifidobacterium cebidarum sp. nov. and Bifidobacterium leontopitheci sp. nov.</title>
        <authorList>
            <person name="Lugli G.A."/>
            <person name="Duranti S."/>
            <person name="Milani C."/>
            <person name="Turroni F."/>
            <person name="Ventura M."/>
        </authorList>
    </citation>
    <scope>NUCLEOTIDE SEQUENCE [LARGE SCALE GENOMIC DNA]</scope>
    <source>
        <strain evidence="1 2">LMG 31471</strain>
    </source>
</reference>
<sequence length="208" mass="22159">MFSHSGAKEWENTGSFHIGRTYDRMYTEGMIVAVTGHQRIPAQAMPYVRRGVRDYLASRLVSSAALQSAAAVAFGGGASGAVSSGATLVSCLAVGADQLTADIALRLGYDLTAMIPARGYETTFDEVGLYEYQRLVRQASRTVTLDFDHPCGEAYMAAGLRLLDACDELLAVWDGYPSAGLGGTGDVVTYARHAGIPVHVVWPAGVRH</sequence>
<gene>
    <name evidence="1" type="ORF">F7D09_0115</name>
</gene>
<comment type="caution">
    <text evidence="1">The sequence shown here is derived from an EMBL/GenBank/DDBJ whole genome shotgun (WGS) entry which is preliminary data.</text>
</comment>
<dbReference type="SUPFAM" id="SSF102405">
    <property type="entry name" value="MCP/YpsA-like"/>
    <property type="match status" value="1"/>
</dbReference>
<dbReference type="Proteomes" id="UP000441772">
    <property type="component" value="Unassembled WGS sequence"/>
</dbReference>
<organism evidence="1 2">
    <name type="scientific">Bifidobacterium leontopitheci</name>
    <dbReference type="NCBI Taxonomy" id="2650774"/>
    <lineage>
        <taxon>Bacteria</taxon>
        <taxon>Bacillati</taxon>
        <taxon>Actinomycetota</taxon>
        <taxon>Actinomycetes</taxon>
        <taxon>Bifidobacteriales</taxon>
        <taxon>Bifidobacteriaceae</taxon>
        <taxon>Bifidobacterium</taxon>
    </lineage>
</organism>
<dbReference type="AlphaFoldDB" id="A0A6I1GID9"/>
<name>A0A6I1GID9_9BIFI</name>
<proteinExistence type="predicted"/>
<protein>
    <submittedName>
        <fullName evidence="1">Uncharacterized protein</fullName>
    </submittedName>
</protein>
<dbReference type="EMBL" id="WBVT01000001">
    <property type="protein sequence ID" value="KAB7791440.1"/>
    <property type="molecule type" value="Genomic_DNA"/>
</dbReference>
<dbReference type="Gene3D" id="3.40.50.450">
    <property type="match status" value="1"/>
</dbReference>
<accession>A0A6I1GID9</accession>
<evidence type="ECO:0000313" key="2">
    <source>
        <dbReference type="Proteomes" id="UP000441772"/>
    </source>
</evidence>